<evidence type="ECO:0000256" key="1">
    <source>
        <dbReference type="SAM" id="MobiDB-lite"/>
    </source>
</evidence>
<evidence type="ECO:0000313" key="3">
    <source>
        <dbReference type="EMBL" id="ADH89388.1"/>
    </source>
</evidence>
<gene>
    <name evidence="3" type="ordered locus">Snov_2092</name>
</gene>
<dbReference type="OrthoDB" id="4378831at2"/>
<organism evidence="3 4">
    <name type="scientific">Ancylobacter novellus (strain ATCC 8093 / DSM 506 / JCM 20403 / CCM 1077 / IAM 12100 / NBRC 12443 / NCIMB 10456)</name>
    <name type="common">Starkeya novella</name>
    <dbReference type="NCBI Taxonomy" id="639283"/>
    <lineage>
        <taxon>Bacteria</taxon>
        <taxon>Pseudomonadati</taxon>
        <taxon>Pseudomonadota</taxon>
        <taxon>Alphaproteobacteria</taxon>
        <taxon>Hyphomicrobiales</taxon>
        <taxon>Xanthobacteraceae</taxon>
        <taxon>Ancylobacter</taxon>
    </lineage>
</organism>
<accession>D7A0C7</accession>
<dbReference type="PANTHER" id="PTHR33840">
    <property type="match status" value="1"/>
</dbReference>
<feature type="compositionally biased region" description="Basic and acidic residues" evidence="1">
    <location>
        <begin position="450"/>
        <end position="464"/>
    </location>
</feature>
<dbReference type="HOGENOM" id="CLU_005049_6_1_5"/>
<feature type="domain" description="T6SS Phospholipase effector Tle1-like catalytic" evidence="2">
    <location>
        <begin position="15"/>
        <end position="267"/>
    </location>
</feature>
<dbReference type="InterPro" id="IPR018712">
    <property type="entry name" value="Tle1-like_cat"/>
</dbReference>
<sequence length="464" mass="50659">MASKTSGAAAPNPRKRLILCLDGTWNTADGDEITNIVRLRDMLQPGTADGIEQRIYYDEGVGTLGGFDKYIGGGVGKGLDVNVRQAYRFLSQFYAPGDEIYIFGFSRGAFTARSLAGYIGASGLLRQDSCNPVNEDAAWAYYRTDAKDRYPTEGLRLGGLCHAGVRIRVLGVFDTVGSLGIPLSVATFRDRRFQFHDTTLSSIIDHSLHAVAIDEKRRFFPPSLWQVPQHANYRTVEQVWFPGVHADIGGGYGAGGIGALTLKWMLDRIDALNTKEGRPSLVYRDGEPSIPRQASPIAIHESRSWKSIISNSLPTIRIISQQRPVRNGSAMFRLAALPPHARPIGEFVHVSALAQLHCKSGRKGQGYDPLNLRYALDQLFSSDHVALKRPTVRLGFVGENGNPLDWIADEDDANELSAALPSEYLDPLDRARTAWAASAAPAPSGPPDEGGGRRHEGHEEDVGV</sequence>
<dbReference type="KEGG" id="sno:Snov_2092"/>
<dbReference type="EMBL" id="CP002026">
    <property type="protein sequence ID" value="ADH89388.1"/>
    <property type="molecule type" value="Genomic_DNA"/>
</dbReference>
<protein>
    <recommendedName>
        <fullName evidence="2">T6SS Phospholipase effector Tle1-like catalytic domain-containing protein</fullName>
    </recommendedName>
</protein>
<keyword evidence="4" id="KW-1185">Reference proteome</keyword>
<dbReference type="PANTHER" id="PTHR33840:SF1">
    <property type="entry name" value="TLE1 PHOSPHOLIPASE DOMAIN-CONTAINING PROTEIN"/>
    <property type="match status" value="1"/>
</dbReference>
<dbReference type="AlphaFoldDB" id="D7A0C7"/>
<proteinExistence type="predicted"/>
<dbReference type="Proteomes" id="UP000006633">
    <property type="component" value="Chromosome"/>
</dbReference>
<feature type="region of interest" description="Disordered" evidence="1">
    <location>
        <begin position="435"/>
        <end position="464"/>
    </location>
</feature>
<dbReference type="eggNOG" id="COG3673">
    <property type="taxonomic scope" value="Bacteria"/>
</dbReference>
<reference evidence="3 4" key="1">
    <citation type="journal article" date="2012" name="Stand. Genomic Sci.">
        <title>Complete genome sequence of the facultatively chemolithoautotrophic and methylotrophic alpha Proteobacterium Starkeya novella type strain (ATCC 8093(T)).</title>
        <authorList>
            <person name="Kappler U."/>
            <person name="Davenport K."/>
            <person name="Beatson S."/>
            <person name="Lucas S."/>
            <person name="Lapidus A."/>
            <person name="Copeland A."/>
            <person name="Berry K.W."/>
            <person name="Glavina Del Rio T."/>
            <person name="Hammon N."/>
            <person name="Dalin E."/>
            <person name="Tice H."/>
            <person name="Pitluck S."/>
            <person name="Richardson P."/>
            <person name="Bruce D."/>
            <person name="Goodwin L.A."/>
            <person name="Han C."/>
            <person name="Tapia R."/>
            <person name="Detter J.C."/>
            <person name="Chang Y.J."/>
            <person name="Jeffries C.D."/>
            <person name="Land M."/>
            <person name="Hauser L."/>
            <person name="Kyrpides N.C."/>
            <person name="Goker M."/>
            <person name="Ivanova N."/>
            <person name="Klenk H.P."/>
            <person name="Woyke T."/>
        </authorList>
    </citation>
    <scope>NUCLEOTIDE SEQUENCE [LARGE SCALE GENOMIC DNA]</scope>
    <source>
        <strain evidence="4">ATCC 8093 / DSM 506 / JCM 20403 / CCM 1077 / IAM 12100 / NBRC 12443 / NCIMB 10456</strain>
    </source>
</reference>
<evidence type="ECO:0000313" key="4">
    <source>
        <dbReference type="Proteomes" id="UP000006633"/>
    </source>
</evidence>
<dbReference type="RefSeq" id="WP_013166892.1">
    <property type="nucleotide sequence ID" value="NC_014217.1"/>
</dbReference>
<evidence type="ECO:0000259" key="2">
    <source>
        <dbReference type="Pfam" id="PF09994"/>
    </source>
</evidence>
<dbReference type="Pfam" id="PF09994">
    <property type="entry name" value="T6SS_Tle1-like_cat"/>
    <property type="match status" value="1"/>
</dbReference>
<name>D7A0C7_ANCN5</name>